<dbReference type="InterPro" id="IPR000504">
    <property type="entry name" value="RRM_dom"/>
</dbReference>
<dbReference type="EMBL" id="SELW01000416">
    <property type="protein sequence ID" value="TID28125.1"/>
    <property type="molecule type" value="Genomic_DNA"/>
</dbReference>
<dbReference type="InterPro" id="IPR012677">
    <property type="entry name" value="Nucleotide-bd_a/b_plait_sf"/>
</dbReference>
<evidence type="ECO:0000313" key="6">
    <source>
        <dbReference type="Proteomes" id="UP000307173"/>
    </source>
</evidence>
<keyword evidence="1 2" id="KW-0694">RNA-binding</keyword>
<comment type="caution">
    <text evidence="5">The sequence shown here is derived from an EMBL/GenBank/DDBJ whole genome shotgun (WGS) entry which is preliminary data.</text>
</comment>
<evidence type="ECO:0000256" key="3">
    <source>
        <dbReference type="SAM" id="MobiDB-lite"/>
    </source>
</evidence>
<dbReference type="PANTHER" id="PTHR19965:SF35">
    <property type="entry name" value="RNA ANNEALING PROTEIN YRA1"/>
    <property type="match status" value="1"/>
</dbReference>
<dbReference type="SMART" id="SM01218">
    <property type="entry name" value="FoP_duplication"/>
    <property type="match status" value="1"/>
</dbReference>
<dbReference type="PANTHER" id="PTHR19965">
    <property type="entry name" value="RNA AND EXPORT FACTOR BINDING PROTEIN"/>
    <property type="match status" value="1"/>
</dbReference>
<feature type="compositionally biased region" description="Low complexity" evidence="3">
    <location>
        <begin position="177"/>
        <end position="203"/>
    </location>
</feature>
<accession>A0A4T0X0L0</accession>
<name>A0A4T0X0L0_9ASCO</name>
<dbReference type="GO" id="GO:0003729">
    <property type="term" value="F:mRNA binding"/>
    <property type="evidence" value="ECO:0007669"/>
    <property type="project" value="TreeGrafter"/>
</dbReference>
<feature type="compositionally biased region" description="Low complexity" evidence="3">
    <location>
        <begin position="209"/>
        <end position="224"/>
    </location>
</feature>
<reference evidence="5 6" key="1">
    <citation type="journal article" date="2019" name="Front. Genet.">
        <title>Whole-Genome Sequencing of the Opportunistic Yeast Pathogen Candida inconspicua Uncovers Its Hybrid Origin.</title>
        <authorList>
            <person name="Mixao V."/>
            <person name="Hansen A.P."/>
            <person name="Saus E."/>
            <person name="Boekhout T."/>
            <person name="Lass-Florl C."/>
            <person name="Gabaldon T."/>
        </authorList>
    </citation>
    <scope>NUCLEOTIDE SEQUENCE [LARGE SCALE GENOMIC DNA]</scope>
    <source>
        <strain evidence="5 6">CBS 180</strain>
    </source>
</reference>
<gene>
    <name evidence="5" type="ORF">CANINC_002662</name>
</gene>
<sequence>MSALEQSLDAIISQNKPKAKPQKRTAKVGKKVQVTSKKAVNKPRALANRPRPTGPAASRKVAAATKAKLNIGAKAIRAASLDVATKVVVSGLPRDINQDAIREFFNQSIGGVAKVILSFNSQGKSTGVATVVFKNAAAAHKAVQKYHNSPIDNGRSTLRLELIVDTTKVPLAARIQPNAPANRTNNNNNNFKNSRPAQNTRPVRPARPARPARVAAKVRNAAPKKLPKKKKTIEELDQEMADYFASNDK</sequence>
<evidence type="ECO:0000313" key="5">
    <source>
        <dbReference type="EMBL" id="TID28125.1"/>
    </source>
</evidence>
<dbReference type="SMART" id="SM00360">
    <property type="entry name" value="RRM"/>
    <property type="match status" value="1"/>
</dbReference>
<evidence type="ECO:0000256" key="1">
    <source>
        <dbReference type="ARBA" id="ARBA00022884"/>
    </source>
</evidence>
<organism evidence="5 6">
    <name type="scientific">Pichia inconspicua</name>
    <dbReference type="NCBI Taxonomy" id="52247"/>
    <lineage>
        <taxon>Eukaryota</taxon>
        <taxon>Fungi</taxon>
        <taxon>Dikarya</taxon>
        <taxon>Ascomycota</taxon>
        <taxon>Saccharomycotina</taxon>
        <taxon>Pichiomycetes</taxon>
        <taxon>Pichiales</taxon>
        <taxon>Pichiaceae</taxon>
        <taxon>Pichia</taxon>
    </lineage>
</organism>
<feature type="region of interest" description="Disordered" evidence="3">
    <location>
        <begin position="1"/>
        <end position="58"/>
    </location>
</feature>
<dbReference type="OrthoDB" id="346839at2759"/>
<dbReference type="PROSITE" id="PS50102">
    <property type="entry name" value="RRM"/>
    <property type="match status" value="1"/>
</dbReference>
<dbReference type="Gene3D" id="3.30.70.330">
    <property type="match status" value="1"/>
</dbReference>
<feature type="domain" description="RRM" evidence="4">
    <location>
        <begin position="85"/>
        <end position="155"/>
    </location>
</feature>
<keyword evidence="6" id="KW-1185">Reference proteome</keyword>
<dbReference type="InterPro" id="IPR025715">
    <property type="entry name" value="FoP_C"/>
</dbReference>
<dbReference type="SUPFAM" id="SSF54928">
    <property type="entry name" value="RNA-binding domain, RBD"/>
    <property type="match status" value="1"/>
</dbReference>
<evidence type="ECO:0000256" key="2">
    <source>
        <dbReference type="PROSITE-ProRule" id="PRU00176"/>
    </source>
</evidence>
<dbReference type="Proteomes" id="UP000307173">
    <property type="component" value="Unassembled WGS sequence"/>
</dbReference>
<dbReference type="InterPro" id="IPR035979">
    <property type="entry name" value="RBD_domain_sf"/>
</dbReference>
<dbReference type="STRING" id="52247.A0A4T0X0L0"/>
<feature type="compositionally biased region" description="Basic residues" evidence="3">
    <location>
        <begin position="17"/>
        <end position="30"/>
    </location>
</feature>
<evidence type="ECO:0000259" key="4">
    <source>
        <dbReference type="PROSITE" id="PS50102"/>
    </source>
</evidence>
<proteinExistence type="predicted"/>
<dbReference type="InterPro" id="IPR051229">
    <property type="entry name" value="ALYREF_mRNA_export"/>
</dbReference>
<dbReference type="AlphaFoldDB" id="A0A4T0X0L0"/>
<dbReference type="Pfam" id="PF00076">
    <property type="entry name" value="RRM_1"/>
    <property type="match status" value="1"/>
</dbReference>
<feature type="region of interest" description="Disordered" evidence="3">
    <location>
        <begin position="176"/>
        <end position="233"/>
    </location>
</feature>
<protein>
    <recommendedName>
        <fullName evidence="4">RRM domain-containing protein</fullName>
    </recommendedName>
</protein>
<dbReference type="GO" id="GO:0005634">
    <property type="term" value="C:nucleus"/>
    <property type="evidence" value="ECO:0007669"/>
    <property type="project" value="TreeGrafter"/>
</dbReference>